<evidence type="ECO:0000256" key="7">
    <source>
        <dbReference type="ARBA" id="ARBA00022989"/>
    </source>
</evidence>
<evidence type="ECO:0000256" key="6">
    <source>
        <dbReference type="ARBA" id="ARBA00022801"/>
    </source>
</evidence>
<proteinExistence type="inferred from homology"/>
<comment type="subcellular location">
    <subcellularLocation>
        <location evidence="9">Cell membrane</location>
        <topology evidence="9">Multi-pass membrane protein</topology>
    </subcellularLocation>
</comment>
<comment type="caution">
    <text evidence="9">Lacks conserved residue(s) required for the propagation of feature annotation.</text>
</comment>
<evidence type="ECO:0000256" key="13">
    <source>
        <dbReference type="SAM" id="SignalP"/>
    </source>
</evidence>
<reference evidence="14 16" key="1">
    <citation type="submission" date="2019-07" db="EMBL/GenBank/DDBJ databases">
        <title>Whole genome shotgun sequence of Frigoribacterium faeni NBRC 103066.</title>
        <authorList>
            <person name="Hosoyama A."/>
            <person name="Uohara A."/>
            <person name="Ohji S."/>
            <person name="Ichikawa N."/>
        </authorList>
    </citation>
    <scope>NUCLEOTIDE SEQUENCE [LARGE SCALE GENOMIC DNA]</scope>
    <source>
        <strain evidence="14 16">NBRC 103066</strain>
    </source>
</reference>
<keyword evidence="7 9" id="KW-1133">Transmembrane helix</keyword>
<dbReference type="Proteomes" id="UP000522688">
    <property type="component" value="Unassembled WGS sequence"/>
</dbReference>
<evidence type="ECO:0000256" key="11">
    <source>
        <dbReference type="RuleBase" id="RU004181"/>
    </source>
</evidence>
<dbReference type="Pfam" id="PF01252">
    <property type="entry name" value="Peptidase_A8"/>
    <property type="match status" value="1"/>
</dbReference>
<dbReference type="NCBIfam" id="TIGR00077">
    <property type="entry name" value="lspA"/>
    <property type="match status" value="1"/>
</dbReference>
<feature type="active site" evidence="9">
    <location>
        <position position="130"/>
    </location>
</feature>
<reference evidence="15 17" key="2">
    <citation type="submission" date="2020-07" db="EMBL/GenBank/DDBJ databases">
        <title>Sequencing the genomes of 1000 actinobacteria strains.</title>
        <authorList>
            <person name="Klenk H.-P."/>
        </authorList>
    </citation>
    <scope>NUCLEOTIDE SEQUENCE [LARGE SCALE GENOMIC DNA]</scope>
    <source>
        <strain evidence="15 17">DSM 10309</strain>
    </source>
</reference>
<dbReference type="HAMAP" id="MF_00161">
    <property type="entry name" value="LspA"/>
    <property type="match status" value="1"/>
</dbReference>
<dbReference type="AlphaFoldDB" id="A0A7W3JHM5"/>
<accession>A0A7W3JHM5</accession>
<dbReference type="UniPathway" id="UPA00665"/>
<dbReference type="GO" id="GO:0005886">
    <property type="term" value="C:plasma membrane"/>
    <property type="evidence" value="ECO:0007669"/>
    <property type="project" value="UniProtKB-SubCell"/>
</dbReference>
<dbReference type="PROSITE" id="PS00855">
    <property type="entry name" value="SPASE_II"/>
    <property type="match status" value="1"/>
</dbReference>
<evidence type="ECO:0000256" key="4">
    <source>
        <dbReference type="ARBA" id="ARBA00022692"/>
    </source>
</evidence>
<dbReference type="RefSeq" id="WP_244289647.1">
    <property type="nucleotide sequence ID" value="NZ_BAAAHR010000002.1"/>
</dbReference>
<feature type="chain" id="PRO_5031447754" description="Lipoprotein signal peptidase" evidence="13">
    <location>
        <begin position="28"/>
        <end position="201"/>
    </location>
</feature>
<evidence type="ECO:0000256" key="1">
    <source>
        <dbReference type="ARBA" id="ARBA00006139"/>
    </source>
</evidence>
<dbReference type="PANTHER" id="PTHR33695">
    <property type="entry name" value="LIPOPROTEIN SIGNAL PEPTIDASE"/>
    <property type="match status" value="1"/>
</dbReference>
<feature type="transmembrane region" description="Helical" evidence="9">
    <location>
        <begin position="133"/>
        <end position="166"/>
    </location>
</feature>
<dbReference type="PANTHER" id="PTHR33695:SF1">
    <property type="entry name" value="LIPOPROTEIN SIGNAL PEPTIDASE"/>
    <property type="match status" value="1"/>
</dbReference>
<keyword evidence="4 9" id="KW-0812">Transmembrane</keyword>
<evidence type="ECO:0000313" key="16">
    <source>
        <dbReference type="Proteomes" id="UP000321154"/>
    </source>
</evidence>
<organism evidence="15 17">
    <name type="scientific">Frigoribacterium faeni</name>
    <dbReference type="NCBI Taxonomy" id="145483"/>
    <lineage>
        <taxon>Bacteria</taxon>
        <taxon>Bacillati</taxon>
        <taxon>Actinomycetota</taxon>
        <taxon>Actinomycetes</taxon>
        <taxon>Micrococcales</taxon>
        <taxon>Microbacteriaceae</taxon>
        <taxon>Frigoribacterium</taxon>
    </lineage>
</organism>
<comment type="catalytic activity">
    <reaction evidence="9 10">
        <text>Release of signal peptides from bacterial membrane prolipoproteins. Hydrolyzes -Xaa-Yaa-Zaa-|-(S,diacylglyceryl)Cys-, in which Xaa is hydrophobic (preferably Leu), and Yaa (Ala or Ser) and Zaa (Gly or Ala) have small, neutral side chains.</text>
        <dbReference type="EC" id="3.4.23.36"/>
    </reaction>
</comment>
<comment type="caution">
    <text evidence="15">The sequence shown here is derived from an EMBL/GenBank/DDBJ whole genome shotgun (WGS) entry which is preliminary data.</text>
</comment>
<comment type="similarity">
    <text evidence="1 9 11">Belongs to the peptidase A8 family.</text>
</comment>
<dbReference type="Proteomes" id="UP000321154">
    <property type="component" value="Unassembled WGS sequence"/>
</dbReference>
<feature type="region of interest" description="Disordered" evidence="12">
    <location>
        <begin position="175"/>
        <end position="201"/>
    </location>
</feature>
<dbReference type="PRINTS" id="PR00781">
    <property type="entry name" value="LIPOSIGPTASE"/>
</dbReference>
<keyword evidence="6 9" id="KW-0378">Hydrolase</keyword>
<evidence type="ECO:0000256" key="5">
    <source>
        <dbReference type="ARBA" id="ARBA00022750"/>
    </source>
</evidence>
<keyword evidence="2 9" id="KW-1003">Cell membrane</keyword>
<evidence type="ECO:0000256" key="3">
    <source>
        <dbReference type="ARBA" id="ARBA00022670"/>
    </source>
</evidence>
<keyword evidence="16" id="KW-1185">Reference proteome</keyword>
<sequence length="201" mass="21408">MAPNPSATKVSVRLLVALAFVAVGVYAADQITKHLVTTTLVEGSSVDVLGDFFQLHFVKNPGAAFSLASGSTWIFSLAAAAVVVAIIVFARRIRSTAWAIMLGMLLGGTLGNLTDRLFREPSFGMGHVVDFLYFPSLLPAIFNVADIFIVSSMGLLLLLTLLGVNLDGTRVPSKRRQRELDARDAATAGTVPPETTSTDRS</sequence>
<dbReference type="InterPro" id="IPR001872">
    <property type="entry name" value="Peptidase_A8"/>
</dbReference>
<keyword evidence="5 9" id="KW-0064">Aspartyl protease</keyword>
<keyword evidence="3 9" id="KW-0645">Protease</keyword>
<evidence type="ECO:0000256" key="12">
    <source>
        <dbReference type="SAM" id="MobiDB-lite"/>
    </source>
</evidence>
<protein>
    <recommendedName>
        <fullName evidence="9">Lipoprotein signal peptidase</fullName>
        <ecNumber evidence="9">3.4.23.36</ecNumber>
    </recommendedName>
    <alternativeName>
        <fullName evidence="9">Prolipoprotein signal peptidase</fullName>
    </alternativeName>
    <alternativeName>
        <fullName evidence="9">Signal peptidase II</fullName>
        <shortName evidence="9">SPase II</shortName>
    </alternativeName>
</protein>
<evidence type="ECO:0000256" key="2">
    <source>
        <dbReference type="ARBA" id="ARBA00022475"/>
    </source>
</evidence>
<keyword evidence="13" id="KW-0732">Signal</keyword>
<feature type="transmembrane region" description="Helical" evidence="9">
    <location>
        <begin position="96"/>
        <end position="113"/>
    </location>
</feature>
<keyword evidence="8 9" id="KW-0472">Membrane</keyword>
<comment type="pathway">
    <text evidence="9">Protein modification; lipoprotein biosynthesis (signal peptide cleavage).</text>
</comment>
<dbReference type="EMBL" id="JACGWW010000001">
    <property type="protein sequence ID" value="MBA8812993.1"/>
    <property type="molecule type" value="Genomic_DNA"/>
</dbReference>
<feature type="transmembrane region" description="Helical" evidence="9">
    <location>
        <begin position="63"/>
        <end position="89"/>
    </location>
</feature>
<evidence type="ECO:0000313" key="14">
    <source>
        <dbReference type="EMBL" id="GEK82032.1"/>
    </source>
</evidence>
<evidence type="ECO:0000256" key="9">
    <source>
        <dbReference type="HAMAP-Rule" id="MF_00161"/>
    </source>
</evidence>
<dbReference type="EC" id="3.4.23.36" evidence="9"/>
<evidence type="ECO:0000313" key="15">
    <source>
        <dbReference type="EMBL" id="MBA8812993.1"/>
    </source>
</evidence>
<evidence type="ECO:0000256" key="8">
    <source>
        <dbReference type="ARBA" id="ARBA00023136"/>
    </source>
</evidence>
<feature type="active site" evidence="9">
    <location>
        <position position="146"/>
    </location>
</feature>
<dbReference type="EMBL" id="BJUV01000002">
    <property type="protein sequence ID" value="GEK82032.1"/>
    <property type="molecule type" value="Genomic_DNA"/>
</dbReference>
<name>A0A7W3JHM5_9MICO</name>
<comment type="function">
    <text evidence="9 10">This protein specifically catalyzes the removal of signal peptides from prolipoproteins.</text>
</comment>
<feature type="signal peptide" evidence="13">
    <location>
        <begin position="1"/>
        <end position="27"/>
    </location>
</feature>
<dbReference type="GO" id="GO:0004190">
    <property type="term" value="F:aspartic-type endopeptidase activity"/>
    <property type="evidence" value="ECO:0007669"/>
    <property type="project" value="UniProtKB-UniRule"/>
</dbReference>
<gene>
    <name evidence="9" type="primary">lspA</name>
    <name evidence="15" type="ORF">FB463_001217</name>
    <name evidence="14" type="ORF">FFA01_03410</name>
</gene>
<evidence type="ECO:0000313" key="17">
    <source>
        <dbReference type="Proteomes" id="UP000522688"/>
    </source>
</evidence>
<dbReference type="GO" id="GO:0006508">
    <property type="term" value="P:proteolysis"/>
    <property type="evidence" value="ECO:0007669"/>
    <property type="project" value="UniProtKB-KW"/>
</dbReference>
<evidence type="ECO:0000256" key="10">
    <source>
        <dbReference type="RuleBase" id="RU000594"/>
    </source>
</evidence>